<dbReference type="SUPFAM" id="SSF50129">
    <property type="entry name" value="GroES-like"/>
    <property type="match status" value="1"/>
</dbReference>
<organism evidence="3 4">
    <name type="scientific">Lentithecium fluviatile CBS 122367</name>
    <dbReference type="NCBI Taxonomy" id="1168545"/>
    <lineage>
        <taxon>Eukaryota</taxon>
        <taxon>Fungi</taxon>
        <taxon>Dikarya</taxon>
        <taxon>Ascomycota</taxon>
        <taxon>Pezizomycotina</taxon>
        <taxon>Dothideomycetes</taxon>
        <taxon>Pleosporomycetidae</taxon>
        <taxon>Pleosporales</taxon>
        <taxon>Massarineae</taxon>
        <taxon>Lentitheciaceae</taxon>
        <taxon>Lentithecium</taxon>
    </lineage>
</organism>
<dbReference type="SUPFAM" id="SSF51735">
    <property type="entry name" value="NAD(P)-binding Rossmann-fold domains"/>
    <property type="match status" value="1"/>
</dbReference>
<proteinExistence type="predicted"/>
<sequence>MRALIRRSDPKTLTLDVNHPSPSPADHPQYYIIRTKATALTRGELTWPEPLIPDILIPGFDLAGEVLSAPTTPGKHAFKAGDEVYALTTFTWKGNAREISVGHEDELALKPKNASWEEAASVPLSALSAYEALFVHANLKLSKDSNNQITRVLVTAASGGVGIWGVQLAHEAGAEVVGTCGTSNMDFVKSLGADTVLDYKETDVLDWVGEDIEKRAFDVILDCIGGQTLISAWKCARRGGKVISVAEPPDPKKPTKGVAEGVEGIWFIDKANGVALGEVTSLIERRKCKPVVDSVYRLE</sequence>
<dbReference type="GO" id="GO:0005739">
    <property type="term" value="C:mitochondrion"/>
    <property type="evidence" value="ECO:0007669"/>
    <property type="project" value="TreeGrafter"/>
</dbReference>
<dbReference type="OrthoDB" id="3509362at2759"/>
<dbReference type="SMART" id="SM00829">
    <property type="entry name" value="PKS_ER"/>
    <property type="match status" value="1"/>
</dbReference>
<evidence type="ECO:0000256" key="1">
    <source>
        <dbReference type="SAM" id="MobiDB-lite"/>
    </source>
</evidence>
<dbReference type="InterPro" id="IPR013149">
    <property type="entry name" value="ADH-like_C"/>
</dbReference>
<gene>
    <name evidence="3" type="ORF">K458DRAFT_416752</name>
</gene>
<protein>
    <submittedName>
        <fullName evidence="3">Alcohol dehydrogenase</fullName>
    </submittedName>
</protein>
<dbReference type="Gene3D" id="3.90.180.10">
    <property type="entry name" value="Medium-chain alcohol dehydrogenases, catalytic domain"/>
    <property type="match status" value="1"/>
</dbReference>
<dbReference type="GO" id="GO:0016491">
    <property type="term" value="F:oxidoreductase activity"/>
    <property type="evidence" value="ECO:0007669"/>
    <property type="project" value="InterPro"/>
</dbReference>
<dbReference type="InterPro" id="IPR011032">
    <property type="entry name" value="GroES-like_sf"/>
</dbReference>
<evidence type="ECO:0000313" key="3">
    <source>
        <dbReference type="EMBL" id="KAF2685519.1"/>
    </source>
</evidence>
<dbReference type="PANTHER" id="PTHR11695:SF647">
    <property type="entry name" value="ENOYL REDUCTASE (ER) DOMAIN-CONTAINING PROTEIN"/>
    <property type="match status" value="1"/>
</dbReference>
<feature type="domain" description="Enoyl reductase (ER)" evidence="2">
    <location>
        <begin position="8"/>
        <end position="298"/>
    </location>
</feature>
<evidence type="ECO:0000313" key="4">
    <source>
        <dbReference type="Proteomes" id="UP000799291"/>
    </source>
</evidence>
<evidence type="ECO:0000259" key="2">
    <source>
        <dbReference type="SMART" id="SM00829"/>
    </source>
</evidence>
<dbReference type="InterPro" id="IPR036291">
    <property type="entry name" value="NAD(P)-bd_dom_sf"/>
</dbReference>
<dbReference type="EMBL" id="MU005578">
    <property type="protein sequence ID" value="KAF2685519.1"/>
    <property type="molecule type" value="Genomic_DNA"/>
</dbReference>
<accession>A0A6G1J5W9</accession>
<reference evidence="3" key="1">
    <citation type="journal article" date="2020" name="Stud. Mycol.">
        <title>101 Dothideomycetes genomes: a test case for predicting lifestyles and emergence of pathogens.</title>
        <authorList>
            <person name="Haridas S."/>
            <person name="Albert R."/>
            <person name="Binder M."/>
            <person name="Bloem J."/>
            <person name="Labutti K."/>
            <person name="Salamov A."/>
            <person name="Andreopoulos B."/>
            <person name="Baker S."/>
            <person name="Barry K."/>
            <person name="Bills G."/>
            <person name="Bluhm B."/>
            <person name="Cannon C."/>
            <person name="Castanera R."/>
            <person name="Culley D."/>
            <person name="Daum C."/>
            <person name="Ezra D."/>
            <person name="Gonzalez J."/>
            <person name="Henrissat B."/>
            <person name="Kuo A."/>
            <person name="Liang C."/>
            <person name="Lipzen A."/>
            <person name="Lutzoni F."/>
            <person name="Magnuson J."/>
            <person name="Mondo S."/>
            <person name="Nolan M."/>
            <person name="Ohm R."/>
            <person name="Pangilinan J."/>
            <person name="Park H.-J."/>
            <person name="Ramirez L."/>
            <person name="Alfaro M."/>
            <person name="Sun H."/>
            <person name="Tritt A."/>
            <person name="Yoshinaga Y."/>
            <person name="Zwiers L.-H."/>
            <person name="Turgeon B."/>
            <person name="Goodwin S."/>
            <person name="Spatafora J."/>
            <person name="Crous P."/>
            <person name="Grigoriev I."/>
        </authorList>
    </citation>
    <scope>NUCLEOTIDE SEQUENCE</scope>
    <source>
        <strain evidence="3">CBS 122367</strain>
    </source>
</reference>
<dbReference type="Proteomes" id="UP000799291">
    <property type="component" value="Unassembled WGS sequence"/>
</dbReference>
<dbReference type="PANTHER" id="PTHR11695">
    <property type="entry name" value="ALCOHOL DEHYDROGENASE RELATED"/>
    <property type="match status" value="1"/>
</dbReference>
<dbReference type="Pfam" id="PF00107">
    <property type="entry name" value="ADH_zinc_N"/>
    <property type="match status" value="1"/>
</dbReference>
<keyword evidence="4" id="KW-1185">Reference proteome</keyword>
<dbReference type="InterPro" id="IPR020843">
    <property type="entry name" value="ER"/>
</dbReference>
<dbReference type="InterPro" id="IPR050700">
    <property type="entry name" value="YIM1/Zinc_Alcohol_DH_Fams"/>
</dbReference>
<feature type="compositionally biased region" description="Basic and acidic residues" evidence="1">
    <location>
        <begin position="1"/>
        <end position="10"/>
    </location>
</feature>
<dbReference type="CDD" id="cd05289">
    <property type="entry name" value="MDR_like_2"/>
    <property type="match status" value="1"/>
</dbReference>
<dbReference type="AlphaFoldDB" id="A0A6G1J5W9"/>
<feature type="region of interest" description="Disordered" evidence="1">
    <location>
        <begin position="1"/>
        <end position="22"/>
    </location>
</feature>
<dbReference type="Gene3D" id="3.40.50.720">
    <property type="entry name" value="NAD(P)-binding Rossmann-like Domain"/>
    <property type="match status" value="1"/>
</dbReference>
<name>A0A6G1J5W9_9PLEO</name>